<reference evidence="2 3" key="1">
    <citation type="submission" date="2018-04" db="EMBL/GenBank/DDBJ databases">
        <title>Genome of Nocardioides gansuensis WSJ-1.</title>
        <authorList>
            <person name="Wu S."/>
            <person name="Wang G."/>
        </authorList>
    </citation>
    <scope>NUCLEOTIDE SEQUENCE [LARGE SCALE GENOMIC DNA]</scope>
    <source>
        <strain evidence="2 3">WSJ-1</strain>
    </source>
</reference>
<dbReference type="OrthoDB" id="3766225at2"/>
<evidence type="ECO:0000256" key="1">
    <source>
        <dbReference type="SAM" id="SignalP"/>
    </source>
</evidence>
<name>A0A2T8FAD3_9ACTN</name>
<accession>A0A2T8FAD3</accession>
<gene>
    <name evidence="2" type="ORF">DDE18_09955</name>
</gene>
<dbReference type="AlphaFoldDB" id="A0A2T8FAD3"/>
<feature type="signal peptide" evidence="1">
    <location>
        <begin position="1"/>
        <end position="23"/>
    </location>
</feature>
<dbReference type="SUPFAM" id="SSF82171">
    <property type="entry name" value="DPP6 N-terminal domain-like"/>
    <property type="match status" value="1"/>
</dbReference>
<evidence type="ECO:0008006" key="4">
    <source>
        <dbReference type="Google" id="ProtNLM"/>
    </source>
</evidence>
<keyword evidence="3" id="KW-1185">Reference proteome</keyword>
<feature type="chain" id="PRO_5015476093" description="WD40 repeat domain-containing protein" evidence="1">
    <location>
        <begin position="24"/>
        <end position="324"/>
    </location>
</feature>
<dbReference type="Proteomes" id="UP000246018">
    <property type="component" value="Unassembled WGS sequence"/>
</dbReference>
<dbReference type="EMBL" id="QDGZ01000004">
    <property type="protein sequence ID" value="PVG82682.1"/>
    <property type="molecule type" value="Genomic_DNA"/>
</dbReference>
<organism evidence="2 3">
    <name type="scientific">Nocardioides gansuensis</name>
    <dbReference type="NCBI Taxonomy" id="2138300"/>
    <lineage>
        <taxon>Bacteria</taxon>
        <taxon>Bacillati</taxon>
        <taxon>Actinomycetota</taxon>
        <taxon>Actinomycetes</taxon>
        <taxon>Propionibacteriales</taxon>
        <taxon>Nocardioidaceae</taxon>
        <taxon>Nocardioides</taxon>
    </lineage>
</organism>
<evidence type="ECO:0000313" key="3">
    <source>
        <dbReference type="Proteomes" id="UP000246018"/>
    </source>
</evidence>
<proteinExistence type="predicted"/>
<comment type="caution">
    <text evidence="2">The sequence shown here is derived from an EMBL/GenBank/DDBJ whole genome shotgun (WGS) entry which is preliminary data.</text>
</comment>
<dbReference type="RefSeq" id="WP_116572114.1">
    <property type="nucleotide sequence ID" value="NZ_QDGZ01000004.1"/>
</dbReference>
<protein>
    <recommendedName>
        <fullName evidence="4">WD40 repeat domain-containing protein</fullName>
    </recommendedName>
</protein>
<keyword evidence="1" id="KW-0732">Signal</keyword>
<evidence type="ECO:0000313" key="2">
    <source>
        <dbReference type="EMBL" id="PVG82682.1"/>
    </source>
</evidence>
<sequence>MSRLLRTLAALVGAVLLAAPALAAAPSVDVQPEQLPRGADIAIAHIEDGVFVDGDRRVDLGAPRAYLLGRSGKAWIVGTTNADGGGRFRIKRLRPDDSFKTLLRGVSPYEVVVSDDGGRLARTTLHTRDKSSVVRVWSARSGRLLADRTFAGYLDVRALAGDQVVLAGDRGTLEWDSTTDWTGRITRRRAWEVDLSLDLMASFTGDPYEDGCTVVSPVTRPRKMLWRSCKERVEAFSPDGERMATVHILSDGIGPVDVWLREVDGTRRAHYTTSWFGSIRWESDTALLLDVNGERKASTVRCVVEVCENATDPGKVPTYRLSAR</sequence>